<dbReference type="CDD" id="cd06578">
    <property type="entry name" value="HemD"/>
    <property type="match status" value="1"/>
</dbReference>
<keyword evidence="3" id="KW-1185">Reference proteome</keyword>
<dbReference type="EMBL" id="AQQW01000005">
    <property type="protein sequence ID" value="ETW12827.1"/>
    <property type="molecule type" value="Genomic_DNA"/>
</dbReference>
<dbReference type="Proteomes" id="UP000019063">
    <property type="component" value="Unassembled WGS sequence"/>
</dbReference>
<evidence type="ECO:0000313" key="2">
    <source>
        <dbReference type="EMBL" id="ETW12827.1"/>
    </source>
</evidence>
<sequence length="243" mass="24554">MRPVLLITRPEPGATRTANALRQAAGATFQTVISPLLAMRFRGALPVIGAGDVPVFTSMNGVRAYREGGGPAGRRALAVGDATAAAAREAGLETVSAGGDVEALIALVLRDPPSGRLVHLRGLETRGDLGPRLRAAGLVCDEGVVYEQTSQPLSKAGQAALAGTSPVVTPVFSPRTAAELALYSPANAPVFVAAMSPAVADALSPLAPRRVLIAEAPTAAAMQAATLRLLPEAAALETGGGAE</sequence>
<dbReference type="InterPro" id="IPR003754">
    <property type="entry name" value="4pyrrol_synth_uPrphyn_synth"/>
</dbReference>
<dbReference type="RefSeq" id="WP_043844201.1">
    <property type="nucleotide sequence ID" value="NZ_AQQW01000005.1"/>
</dbReference>
<protein>
    <submittedName>
        <fullName evidence="2">Uoporphyrinogen-III synthase HemD-like protein</fullName>
    </submittedName>
</protein>
<dbReference type="SUPFAM" id="SSF69618">
    <property type="entry name" value="HemD-like"/>
    <property type="match status" value="1"/>
</dbReference>
<dbReference type="AlphaFoldDB" id="W4HJB8"/>
<dbReference type="Gene3D" id="3.40.50.10090">
    <property type="match status" value="2"/>
</dbReference>
<evidence type="ECO:0000313" key="3">
    <source>
        <dbReference type="Proteomes" id="UP000019063"/>
    </source>
</evidence>
<evidence type="ECO:0000259" key="1">
    <source>
        <dbReference type="Pfam" id="PF02602"/>
    </source>
</evidence>
<dbReference type="GO" id="GO:0033014">
    <property type="term" value="P:tetrapyrrole biosynthetic process"/>
    <property type="evidence" value="ECO:0007669"/>
    <property type="project" value="InterPro"/>
</dbReference>
<organism evidence="2 3">
    <name type="scientific">Roseivivax marinus</name>
    <dbReference type="NCBI Taxonomy" id="1379903"/>
    <lineage>
        <taxon>Bacteria</taxon>
        <taxon>Pseudomonadati</taxon>
        <taxon>Pseudomonadota</taxon>
        <taxon>Alphaproteobacteria</taxon>
        <taxon>Rhodobacterales</taxon>
        <taxon>Roseobacteraceae</taxon>
        <taxon>Roseivivax</taxon>
    </lineage>
</organism>
<accession>W4HJB8</accession>
<dbReference type="GO" id="GO:0004852">
    <property type="term" value="F:uroporphyrinogen-III synthase activity"/>
    <property type="evidence" value="ECO:0007669"/>
    <property type="project" value="InterPro"/>
</dbReference>
<dbReference type="STRING" id="1379903.ATO8_09798"/>
<reference evidence="2 3" key="1">
    <citation type="journal article" date="2014" name="Antonie Van Leeuwenhoek">
        <title>Roseivivax atlanticus sp. nov., isolated from surface seawater of the Atlantic Ocean.</title>
        <authorList>
            <person name="Li G."/>
            <person name="Lai Q."/>
            <person name="Liu X."/>
            <person name="Sun F."/>
            <person name="Shao Z."/>
        </authorList>
    </citation>
    <scope>NUCLEOTIDE SEQUENCE [LARGE SCALE GENOMIC DNA]</scope>
    <source>
        <strain evidence="2 3">22II-s10s</strain>
    </source>
</reference>
<comment type="caution">
    <text evidence="2">The sequence shown here is derived from an EMBL/GenBank/DDBJ whole genome shotgun (WGS) entry which is preliminary data.</text>
</comment>
<feature type="domain" description="Tetrapyrrole biosynthesis uroporphyrinogen III synthase" evidence="1">
    <location>
        <begin position="27"/>
        <end position="222"/>
    </location>
</feature>
<dbReference type="eggNOG" id="COG1587">
    <property type="taxonomic scope" value="Bacteria"/>
</dbReference>
<name>W4HJB8_9RHOB</name>
<proteinExistence type="predicted"/>
<dbReference type="Pfam" id="PF02602">
    <property type="entry name" value="HEM4"/>
    <property type="match status" value="1"/>
</dbReference>
<dbReference type="InterPro" id="IPR036108">
    <property type="entry name" value="4pyrrol_syn_uPrphyn_synt_sf"/>
</dbReference>
<gene>
    <name evidence="2" type="ORF">ATO8_09798</name>
</gene>